<evidence type="ECO:0000313" key="3">
    <source>
        <dbReference type="EMBL" id="RMV11723.1"/>
    </source>
</evidence>
<dbReference type="EMBL" id="RBUM01000382">
    <property type="protein sequence ID" value="RMV11723.1"/>
    <property type="molecule type" value="Genomic_DNA"/>
</dbReference>
<keyword evidence="1" id="KW-1133">Transmembrane helix</keyword>
<dbReference type="CDD" id="cd03511">
    <property type="entry name" value="Rhizopine-oxygenase-like"/>
    <property type="match status" value="1"/>
</dbReference>
<dbReference type="InterPro" id="IPR039393">
    <property type="entry name" value="Rhizopine-oxygenase-like"/>
</dbReference>
<dbReference type="GO" id="GO:0016717">
    <property type="term" value="F:oxidoreductase activity, acting on paired donors, with oxidation of a pair of donors resulting in the reduction of molecular oxygen to two molecules of water"/>
    <property type="evidence" value="ECO:0007669"/>
    <property type="project" value="TreeGrafter"/>
</dbReference>
<dbReference type="AlphaFoldDB" id="A0A3M5ZX91"/>
<dbReference type="GO" id="GO:0008610">
    <property type="term" value="P:lipid biosynthetic process"/>
    <property type="evidence" value="ECO:0007669"/>
    <property type="project" value="UniProtKB-ARBA"/>
</dbReference>
<accession>A0A3M5ZX91</accession>
<reference evidence="3 4" key="1">
    <citation type="submission" date="2018-08" db="EMBL/GenBank/DDBJ databases">
        <title>Recombination of ecologically and evolutionarily significant loci maintains genetic cohesion in the Pseudomonas syringae species complex.</title>
        <authorList>
            <person name="Dillon M."/>
            <person name="Thakur S."/>
            <person name="Almeida R.N.D."/>
            <person name="Weir B.S."/>
            <person name="Guttman D.S."/>
        </authorList>
    </citation>
    <scope>NUCLEOTIDE SEQUENCE [LARGE SCALE GENOMIC DNA]</scope>
    <source>
        <strain evidence="3 4">ICMP 11899</strain>
    </source>
</reference>
<dbReference type="Pfam" id="PF00487">
    <property type="entry name" value="FA_desaturase"/>
    <property type="match status" value="1"/>
</dbReference>
<dbReference type="PANTHER" id="PTHR19353">
    <property type="entry name" value="FATTY ACID DESATURASE 2"/>
    <property type="match status" value="1"/>
</dbReference>
<feature type="transmembrane region" description="Helical" evidence="1">
    <location>
        <begin position="100"/>
        <end position="122"/>
    </location>
</feature>
<dbReference type="InterPro" id="IPR012171">
    <property type="entry name" value="Fatty_acid_desaturase"/>
</dbReference>
<evidence type="ECO:0000259" key="2">
    <source>
        <dbReference type="Pfam" id="PF00487"/>
    </source>
</evidence>
<proteinExistence type="predicted"/>
<feature type="transmembrane region" description="Helical" evidence="1">
    <location>
        <begin position="278"/>
        <end position="296"/>
    </location>
</feature>
<dbReference type="PANTHER" id="PTHR19353:SF19">
    <property type="entry name" value="DELTA(5) FATTY ACID DESATURASE C-RELATED"/>
    <property type="match status" value="1"/>
</dbReference>
<feature type="transmembrane region" description="Helical" evidence="1">
    <location>
        <begin position="253"/>
        <end position="272"/>
    </location>
</feature>
<comment type="caution">
    <text evidence="3">The sequence shown here is derived from an EMBL/GenBank/DDBJ whole genome shotgun (WGS) entry which is preliminary data.</text>
</comment>
<keyword evidence="1" id="KW-0812">Transmembrane</keyword>
<evidence type="ECO:0000313" key="4">
    <source>
        <dbReference type="Proteomes" id="UP000270795"/>
    </source>
</evidence>
<evidence type="ECO:0000256" key="1">
    <source>
        <dbReference type="SAM" id="Phobius"/>
    </source>
</evidence>
<feature type="domain" description="Fatty acid desaturase" evidence="2">
    <location>
        <begin position="124"/>
        <end position="364"/>
    </location>
</feature>
<dbReference type="Proteomes" id="UP000270795">
    <property type="component" value="Unassembled WGS sequence"/>
</dbReference>
<keyword evidence="1" id="KW-0472">Membrane</keyword>
<sequence length="410" mass="47003">MIENYQAPQMLDDSLIVNVFKALRGGGALYIFLRKVPETSHLRRIITMPQDTAACQRDYSLTGPEAARAAEKGLVSAEWYQSPISRQRMKQLMQRRDGPALLDTAIWLLALLVSGFGGYWFWGSWACVPFFLAYGVLYATASNPRWHETGHGTAFKTRWMNDGLYQVASFMCMFEPHVWRWSHARHHTDTIVVGRDPEIVEPRPPSLVMMFLSLFQIPLLIKTMGGVCRHAFAHMSEQEKDFIPVSEWPRVFLAARIWLAIYAGVVAAALYLQSWLPLMYVGLPMLYGGWLSYLFGLTQHVGLAEDVLDHRSNCRTIYMNRVLRFLYMNMNYHLEHHMYPMVPYHALAQLHEEIRHDCPPPYASLGEAFKEIIPTLLRQRRDPTYFIKRQVSHASAPATAARPQPEATSG</sequence>
<dbReference type="GO" id="GO:0016020">
    <property type="term" value="C:membrane"/>
    <property type="evidence" value="ECO:0007669"/>
    <property type="project" value="TreeGrafter"/>
</dbReference>
<gene>
    <name evidence="3" type="ORF">ALP17_04932</name>
</gene>
<name>A0A3M5ZX91_PSESS</name>
<dbReference type="InterPro" id="IPR005804">
    <property type="entry name" value="FA_desaturase_dom"/>
</dbReference>
<protein>
    <submittedName>
        <fullName evidence="3">MocD</fullName>
    </submittedName>
</protein>
<organism evidence="3 4">
    <name type="scientific">Pseudomonas savastanoi</name>
    <name type="common">Pseudomonas syringae pv. savastanoi</name>
    <dbReference type="NCBI Taxonomy" id="29438"/>
    <lineage>
        <taxon>Bacteria</taxon>
        <taxon>Pseudomonadati</taxon>
        <taxon>Pseudomonadota</taxon>
        <taxon>Gammaproteobacteria</taxon>
        <taxon>Pseudomonadales</taxon>
        <taxon>Pseudomonadaceae</taxon>
        <taxon>Pseudomonas</taxon>
    </lineage>
</organism>